<dbReference type="GeneID" id="36586063"/>
<evidence type="ECO:0000259" key="1">
    <source>
        <dbReference type="Pfam" id="PF13460"/>
    </source>
</evidence>
<dbReference type="SUPFAM" id="SSF51735">
    <property type="entry name" value="NAD(P)-binding Rossmann-fold domains"/>
    <property type="match status" value="1"/>
</dbReference>
<dbReference type="AlphaFoldDB" id="A0A2J6TFW8"/>
<dbReference type="Pfam" id="PF13460">
    <property type="entry name" value="NAD_binding_10"/>
    <property type="match status" value="1"/>
</dbReference>
<dbReference type="InterPro" id="IPR051606">
    <property type="entry name" value="Polyketide_Oxido-like"/>
</dbReference>
<proteinExistence type="predicted"/>
<reference evidence="2 3" key="1">
    <citation type="submission" date="2016-04" db="EMBL/GenBank/DDBJ databases">
        <title>A degradative enzymes factory behind the ericoid mycorrhizal symbiosis.</title>
        <authorList>
            <consortium name="DOE Joint Genome Institute"/>
            <person name="Martino E."/>
            <person name="Morin E."/>
            <person name="Grelet G."/>
            <person name="Kuo A."/>
            <person name="Kohler A."/>
            <person name="Daghino S."/>
            <person name="Barry K."/>
            <person name="Choi C."/>
            <person name="Cichocki N."/>
            <person name="Clum A."/>
            <person name="Copeland A."/>
            <person name="Hainaut M."/>
            <person name="Haridas S."/>
            <person name="Labutti K."/>
            <person name="Lindquist E."/>
            <person name="Lipzen A."/>
            <person name="Khouja H.-R."/>
            <person name="Murat C."/>
            <person name="Ohm R."/>
            <person name="Olson A."/>
            <person name="Spatafora J."/>
            <person name="Veneault-Fourrey C."/>
            <person name="Henrissat B."/>
            <person name="Grigoriev I."/>
            <person name="Martin F."/>
            <person name="Perotto S."/>
        </authorList>
    </citation>
    <scope>NUCLEOTIDE SEQUENCE [LARGE SCALE GENOMIC DNA]</scope>
    <source>
        <strain evidence="2 3">E</strain>
    </source>
</reference>
<keyword evidence="3" id="KW-1185">Reference proteome</keyword>
<dbReference type="EMBL" id="KZ613785">
    <property type="protein sequence ID" value="PMD61902.1"/>
    <property type="molecule type" value="Genomic_DNA"/>
</dbReference>
<name>A0A2J6TFW8_9HELO</name>
<dbReference type="InParanoid" id="A0A2J6TFW8"/>
<evidence type="ECO:0000313" key="2">
    <source>
        <dbReference type="EMBL" id="PMD61902.1"/>
    </source>
</evidence>
<dbReference type="STRING" id="1095630.A0A2J6TFW8"/>
<feature type="domain" description="NAD(P)-binding" evidence="1">
    <location>
        <begin position="7"/>
        <end position="167"/>
    </location>
</feature>
<gene>
    <name evidence="2" type="ORF">K444DRAFT_586667</name>
</gene>
<sequence length="263" mass="28572">MRVLLLGATGNLGSRCLPALVAHKHVVTVFVRNSSKLRAMMSPALLAEANAIVEGDATDSTALEKAILDHDIEGIIDVAGNIVPPWKEFLLPKIASAVRDAAVAVGKQRGKPLRAWITSHLGILEYPGTSYLIQDFVPNFASSQHQATRDVVEAIPTHDLKWSLVAVTRMVPLDLKQGLFEPLNASQSHDLLVGATAPPAWESTWLGSVPLIGPPLNAIYVCLVLYPTKYEAVADFLAEDLEKENSEWVGKKVGMKEKSRKDI</sequence>
<accession>A0A2J6TFW8</accession>
<dbReference type="Gene3D" id="3.40.50.720">
    <property type="entry name" value="NAD(P)-binding Rossmann-like Domain"/>
    <property type="match status" value="1"/>
</dbReference>
<dbReference type="GO" id="GO:0016646">
    <property type="term" value="F:oxidoreductase activity, acting on the CH-NH group of donors, NAD or NADP as acceptor"/>
    <property type="evidence" value="ECO:0007669"/>
    <property type="project" value="TreeGrafter"/>
</dbReference>
<dbReference type="InterPro" id="IPR016040">
    <property type="entry name" value="NAD(P)-bd_dom"/>
</dbReference>
<dbReference type="Proteomes" id="UP000235371">
    <property type="component" value="Unassembled WGS sequence"/>
</dbReference>
<dbReference type="PANTHER" id="PTHR43355:SF7">
    <property type="entry name" value="NAD(P)-BINDING DOMAIN-CONTAINING PROTEIN"/>
    <property type="match status" value="1"/>
</dbReference>
<dbReference type="RefSeq" id="XP_024738806.1">
    <property type="nucleotide sequence ID" value="XM_024877986.1"/>
</dbReference>
<dbReference type="PANTHER" id="PTHR43355">
    <property type="entry name" value="FLAVIN REDUCTASE (NADPH)"/>
    <property type="match status" value="1"/>
</dbReference>
<protein>
    <recommendedName>
        <fullName evidence="1">NAD(P)-binding domain-containing protein</fullName>
    </recommendedName>
</protein>
<organism evidence="2 3">
    <name type="scientific">Hyaloscypha bicolor E</name>
    <dbReference type="NCBI Taxonomy" id="1095630"/>
    <lineage>
        <taxon>Eukaryota</taxon>
        <taxon>Fungi</taxon>
        <taxon>Dikarya</taxon>
        <taxon>Ascomycota</taxon>
        <taxon>Pezizomycotina</taxon>
        <taxon>Leotiomycetes</taxon>
        <taxon>Helotiales</taxon>
        <taxon>Hyaloscyphaceae</taxon>
        <taxon>Hyaloscypha</taxon>
        <taxon>Hyaloscypha bicolor</taxon>
    </lineage>
</organism>
<evidence type="ECO:0000313" key="3">
    <source>
        <dbReference type="Proteomes" id="UP000235371"/>
    </source>
</evidence>
<dbReference type="OrthoDB" id="10254221at2759"/>
<dbReference type="InterPro" id="IPR036291">
    <property type="entry name" value="NAD(P)-bd_dom_sf"/>
</dbReference>